<proteinExistence type="predicted"/>
<reference evidence="1" key="1">
    <citation type="submission" date="2022-04" db="EMBL/GenBank/DDBJ databases">
        <title>Chromosome-scale genome assembly of Holotrichia oblita Faldermann.</title>
        <authorList>
            <person name="Rongchong L."/>
        </authorList>
    </citation>
    <scope>NUCLEOTIDE SEQUENCE</scope>
    <source>
        <strain evidence="1">81SQS9</strain>
    </source>
</reference>
<name>A0ACB9SV08_HOLOL</name>
<evidence type="ECO:0000313" key="1">
    <source>
        <dbReference type="EMBL" id="KAI4456680.1"/>
    </source>
</evidence>
<comment type="caution">
    <text evidence="1">The sequence shown here is derived from an EMBL/GenBank/DDBJ whole genome shotgun (WGS) entry which is preliminary data.</text>
</comment>
<sequence>MTKKRKLSASGSSPFKVEVKEENIMGDEYLVAKGRLQGVLRQLTEQSDTDADSSDDSGSYRNRKYGERRRKSDNTPTAFHHTYVMKLFDRSVDLARFEEDTPLYPICRAWMANQPRNPQLIVKRRNSTPEPENSYWNINNNNAEVTRLPPPSHPFISRIPSPTPEQSLQDKDAINLNYDESTPVAKDVLIRNHLQRWVNIKKKWIATAVKNESRYKMAKQILEAIYNKYESIITINMIWCILFFLFSELKKQSKLLS</sequence>
<dbReference type="EMBL" id="CM043022">
    <property type="protein sequence ID" value="KAI4456680.1"/>
    <property type="molecule type" value="Genomic_DNA"/>
</dbReference>
<keyword evidence="2" id="KW-1185">Reference proteome</keyword>
<gene>
    <name evidence="1" type="ORF">MML48_8g00007752</name>
</gene>
<accession>A0ACB9SV08</accession>
<protein>
    <submittedName>
        <fullName evidence="1">Lin37</fullName>
    </submittedName>
</protein>
<dbReference type="Proteomes" id="UP001056778">
    <property type="component" value="Chromosome 8"/>
</dbReference>
<evidence type="ECO:0000313" key="2">
    <source>
        <dbReference type="Proteomes" id="UP001056778"/>
    </source>
</evidence>
<organism evidence="1 2">
    <name type="scientific">Holotrichia oblita</name>
    <name type="common">Chafer beetle</name>
    <dbReference type="NCBI Taxonomy" id="644536"/>
    <lineage>
        <taxon>Eukaryota</taxon>
        <taxon>Metazoa</taxon>
        <taxon>Ecdysozoa</taxon>
        <taxon>Arthropoda</taxon>
        <taxon>Hexapoda</taxon>
        <taxon>Insecta</taxon>
        <taxon>Pterygota</taxon>
        <taxon>Neoptera</taxon>
        <taxon>Endopterygota</taxon>
        <taxon>Coleoptera</taxon>
        <taxon>Polyphaga</taxon>
        <taxon>Scarabaeiformia</taxon>
        <taxon>Scarabaeidae</taxon>
        <taxon>Melolonthinae</taxon>
        <taxon>Holotrichia</taxon>
    </lineage>
</organism>